<feature type="domain" description="Glycoside hydrolase family 42 N-terminal" evidence="3">
    <location>
        <begin position="43"/>
        <end position="139"/>
    </location>
</feature>
<dbReference type="GO" id="GO:0004565">
    <property type="term" value="F:beta-galactosidase activity"/>
    <property type="evidence" value="ECO:0007669"/>
    <property type="project" value="InterPro"/>
</dbReference>
<name>A0A1H1SA24_MUCMA</name>
<dbReference type="Proteomes" id="UP000199679">
    <property type="component" value="Chromosome I"/>
</dbReference>
<evidence type="ECO:0000256" key="2">
    <source>
        <dbReference type="ARBA" id="ARBA00023295"/>
    </source>
</evidence>
<dbReference type="Gene3D" id="3.20.20.80">
    <property type="entry name" value="Glycosidases"/>
    <property type="match status" value="1"/>
</dbReference>
<dbReference type="AlphaFoldDB" id="A0A1H1SA24"/>
<dbReference type="InterPro" id="IPR017853">
    <property type="entry name" value="GH"/>
</dbReference>
<dbReference type="STRING" id="652787.SAMN05216490_1173"/>
<dbReference type="GO" id="GO:0009341">
    <property type="term" value="C:beta-galactosidase complex"/>
    <property type="evidence" value="ECO:0007669"/>
    <property type="project" value="InterPro"/>
</dbReference>
<accession>A0A1H1SA24</accession>
<organism evidence="4 5">
    <name type="scientific">Mucilaginibacter mallensis</name>
    <dbReference type="NCBI Taxonomy" id="652787"/>
    <lineage>
        <taxon>Bacteria</taxon>
        <taxon>Pseudomonadati</taxon>
        <taxon>Bacteroidota</taxon>
        <taxon>Sphingobacteriia</taxon>
        <taxon>Sphingobacteriales</taxon>
        <taxon>Sphingobacteriaceae</taxon>
        <taxon>Mucilaginibacter</taxon>
    </lineage>
</organism>
<keyword evidence="1" id="KW-0378">Hydrolase</keyword>
<dbReference type="Pfam" id="PF02449">
    <property type="entry name" value="Glyco_hydro_42"/>
    <property type="match status" value="1"/>
</dbReference>
<proteinExistence type="predicted"/>
<gene>
    <name evidence="4" type="ORF">SAMN05216490_1173</name>
</gene>
<dbReference type="PANTHER" id="PTHR12631">
    <property type="entry name" value="ALPHA-L-IDURONIDASE"/>
    <property type="match status" value="1"/>
</dbReference>
<evidence type="ECO:0000256" key="1">
    <source>
        <dbReference type="ARBA" id="ARBA00022801"/>
    </source>
</evidence>
<keyword evidence="2" id="KW-0326">Glycosidase</keyword>
<evidence type="ECO:0000313" key="4">
    <source>
        <dbReference type="EMBL" id="SDS44980.1"/>
    </source>
</evidence>
<evidence type="ECO:0000259" key="3">
    <source>
        <dbReference type="Pfam" id="PF02449"/>
    </source>
</evidence>
<dbReference type="InterPro" id="IPR013529">
    <property type="entry name" value="Glyco_hydro_42_N"/>
</dbReference>
<dbReference type="PANTHER" id="PTHR12631:SF10">
    <property type="entry name" value="BETA-XYLOSIDASE-LIKE PROTEIN-RELATED"/>
    <property type="match status" value="1"/>
</dbReference>
<sequence>MLGINAFEWDFLQDPKNPNDASKIYEPKMAIIKSFGGFRHYLDWQKIEPKRGSYTFNPTNNGGWNLDIIYQRCQQEGIDVLADIKGCPDWLQQTYPLNLRDSENVPMSFGADKSNPASYIEQAKAAFQFAARYGSNKKVDPALVTVDTKPRWTNDPVNVSKIGLGVIKYIECDNERDKWWKGDKAHQTAEEYAANLSAFYDGDKGRLGKGVGVKTADPGIKVVMAGLANPDPKYVEAMINWCKVHRGYKPDGSINLCFDVINYHYYANDHKPGTTDIGTVGIAPELSEAGKIADSFVKLGKVYHLPVWVTEAGYDINSGSPQRAIPVGNKSALQTQADWVIRTSFLYARHGINKVFFYELYDDNSDNPVQYASSGLASKTGERRPAADYIYQAKQLLDDFAYQGTINNYPLVDVYRKGNKTIYALMVPDEKGLTTTCKLSLGKSTTATIHKFNIGSNNMLINKVSAFNHILSIKVTETPVFVEVTN</sequence>
<dbReference type="GO" id="GO:0005975">
    <property type="term" value="P:carbohydrate metabolic process"/>
    <property type="evidence" value="ECO:0007669"/>
    <property type="project" value="InterPro"/>
</dbReference>
<dbReference type="EMBL" id="LT629740">
    <property type="protein sequence ID" value="SDS44980.1"/>
    <property type="molecule type" value="Genomic_DNA"/>
</dbReference>
<dbReference type="InterPro" id="IPR051923">
    <property type="entry name" value="Glycosyl_Hydrolase_39"/>
</dbReference>
<evidence type="ECO:0000313" key="5">
    <source>
        <dbReference type="Proteomes" id="UP000199679"/>
    </source>
</evidence>
<reference evidence="4 5" key="1">
    <citation type="submission" date="2016-10" db="EMBL/GenBank/DDBJ databases">
        <authorList>
            <person name="de Groot N.N."/>
        </authorList>
    </citation>
    <scope>NUCLEOTIDE SEQUENCE [LARGE SCALE GENOMIC DNA]</scope>
    <source>
        <strain evidence="4 5">MP1X4</strain>
    </source>
</reference>
<dbReference type="SUPFAM" id="SSF51445">
    <property type="entry name" value="(Trans)glycosidases"/>
    <property type="match status" value="1"/>
</dbReference>
<keyword evidence="5" id="KW-1185">Reference proteome</keyword>
<protein>
    <submittedName>
        <fullName evidence="4">Beta-galactosidase</fullName>
    </submittedName>
</protein>